<keyword evidence="3" id="KW-1185">Reference proteome</keyword>
<evidence type="ECO:0000313" key="2">
    <source>
        <dbReference type="EMBL" id="GAA5190096.1"/>
    </source>
</evidence>
<sequence>MYGSHPAAPWQEVITRLGPRTRIGSRRRSNLAAHDHPDSHGHAEDERAEDKQAEDEEGRGEEGRGEEEGNVSEAARSRVLRTPRGPGRRRPRPPALAISCFRKVRRDAPFVVSRYRCPVDGAR</sequence>
<reference evidence="3" key="1">
    <citation type="journal article" date="2019" name="Int. J. Syst. Evol. Microbiol.">
        <title>The Global Catalogue of Microorganisms (GCM) 10K type strain sequencing project: providing services to taxonomists for standard genome sequencing and annotation.</title>
        <authorList>
            <consortium name="The Broad Institute Genomics Platform"/>
            <consortium name="The Broad Institute Genome Sequencing Center for Infectious Disease"/>
            <person name="Wu L."/>
            <person name="Ma J."/>
        </authorList>
    </citation>
    <scope>NUCLEOTIDE SEQUENCE [LARGE SCALE GENOMIC DNA]</scope>
    <source>
        <strain evidence="3">JCM 18304</strain>
    </source>
</reference>
<protein>
    <submittedName>
        <fullName evidence="2">Uncharacterized protein</fullName>
    </submittedName>
</protein>
<gene>
    <name evidence="2" type="ORF">GCM10023322_44390</name>
</gene>
<evidence type="ECO:0000313" key="3">
    <source>
        <dbReference type="Proteomes" id="UP001501570"/>
    </source>
</evidence>
<name>A0ABP9S129_9ACTN</name>
<proteinExistence type="predicted"/>
<dbReference type="EMBL" id="BAABJQ010000013">
    <property type="protein sequence ID" value="GAA5190096.1"/>
    <property type="molecule type" value="Genomic_DNA"/>
</dbReference>
<feature type="region of interest" description="Disordered" evidence="1">
    <location>
        <begin position="1"/>
        <end position="96"/>
    </location>
</feature>
<feature type="compositionally biased region" description="Basic and acidic residues" evidence="1">
    <location>
        <begin position="33"/>
        <end position="51"/>
    </location>
</feature>
<dbReference type="Proteomes" id="UP001501570">
    <property type="component" value="Unassembled WGS sequence"/>
</dbReference>
<feature type="compositionally biased region" description="Basic residues" evidence="1">
    <location>
        <begin position="78"/>
        <end position="92"/>
    </location>
</feature>
<accession>A0ABP9S129</accession>
<comment type="caution">
    <text evidence="2">The sequence shown here is derived from an EMBL/GenBank/DDBJ whole genome shotgun (WGS) entry which is preliminary data.</text>
</comment>
<evidence type="ECO:0000256" key="1">
    <source>
        <dbReference type="SAM" id="MobiDB-lite"/>
    </source>
</evidence>
<organism evidence="2 3">
    <name type="scientific">Rugosimonospora acidiphila</name>
    <dbReference type="NCBI Taxonomy" id="556531"/>
    <lineage>
        <taxon>Bacteria</taxon>
        <taxon>Bacillati</taxon>
        <taxon>Actinomycetota</taxon>
        <taxon>Actinomycetes</taxon>
        <taxon>Micromonosporales</taxon>
        <taxon>Micromonosporaceae</taxon>
        <taxon>Rugosimonospora</taxon>
    </lineage>
</organism>